<gene>
    <name evidence="2" type="ORF">APLA_LOCUS14138</name>
</gene>
<feature type="signal peptide" evidence="1">
    <location>
        <begin position="1"/>
        <end position="23"/>
    </location>
</feature>
<keyword evidence="1" id="KW-0732">Signal</keyword>
<comment type="caution">
    <text evidence="2">The sequence shown here is derived from an EMBL/GenBank/DDBJ whole genome shotgun (WGS) entry which is preliminary data.</text>
</comment>
<dbReference type="AlphaFoldDB" id="A0A8S1B4Z6"/>
<protein>
    <recommendedName>
        <fullName evidence="4">Secreted protein</fullName>
    </recommendedName>
</protein>
<reference evidence="2 3" key="1">
    <citation type="submission" date="2020-04" db="EMBL/GenBank/DDBJ databases">
        <authorList>
            <person name="Wallbank WR R."/>
            <person name="Pardo Diaz C."/>
            <person name="Kozak K."/>
            <person name="Martin S."/>
            <person name="Jiggins C."/>
            <person name="Moest M."/>
            <person name="Warren A I."/>
            <person name="Byers J.R.P. K."/>
            <person name="Montejo-Kovacevich G."/>
            <person name="Yen C E."/>
        </authorList>
    </citation>
    <scope>NUCLEOTIDE SEQUENCE [LARGE SCALE GENOMIC DNA]</scope>
</reference>
<evidence type="ECO:0008006" key="4">
    <source>
        <dbReference type="Google" id="ProtNLM"/>
    </source>
</evidence>
<sequence length="74" mass="7939">MRSVGCPVVLFLLWWRPSPPAHGEPTWPKKARVPRAAGEVAAARAECGACSHMSTLASEERHSILGSARETCVA</sequence>
<name>A0A8S1B4Z6_ARCPL</name>
<evidence type="ECO:0000313" key="2">
    <source>
        <dbReference type="EMBL" id="CAB3253477.1"/>
    </source>
</evidence>
<dbReference type="EMBL" id="CADEBC010000561">
    <property type="protein sequence ID" value="CAB3253477.1"/>
    <property type="molecule type" value="Genomic_DNA"/>
</dbReference>
<proteinExistence type="predicted"/>
<organism evidence="2 3">
    <name type="scientific">Arctia plantaginis</name>
    <name type="common">Wood tiger moth</name>
    <name type="synonym">Phalaena plantaginis</name>
    <dbReference type="NCBI Taxonomy" id="874455"/>
    <lineage>
        <taxon>Eukaryota</taxon>
        <taxon>Metazoa</taxon>
        <taxon>Ecdysozoa</taxon>
        <taxon>Arthropoda</taxon>
        <taxon>Hexapoda</taxon>
        <taxon>Insecta</taxon>
        <taxon>Pterygota</taxon>
        <taxon>Neoptera</taxon>
        <taxon>Endopterygota</taxon>
        <taxon>Lepidoptera</taxon>
        <taxon>Glossata</taxon>
        <taxon>Ditrysia</taxon>
        <taxon>Noctuoidea</taxon>
        <taxon>Erebidae</taxon>
        <taxon>Arctiinae</taxon>
        <taxon>Arctia</taxon>
    </lineage>
</organism>
<keyword evidence="3" id="KW-1185">Reference proteome</keyword>
<evidence type="ECO:0000256" key="1">
    <source>
        <dbReference type="SAM" id="SignalP"/>
    </source>
</evidence>
<dbReference type="Proteomes" id="UP000494106">
    <property type="component" value="Unassembled WGS sequence"/>
</dbReference>
<feature type="chain" id="PRO_5035773634" description="Secreted protein" evidence="1">
    <location>
        <begin position="24"/>
        <end position="74"/>
    </location>
</feature>
<evidence type="ECO:0000313" key="3">
    <source>
        <dbReference type="Proteomes" id="UP000494106"/>
    </source>
</evidence>
<accession>A0A8S1B4Z6</accession>